<proteinExistence type="predicted"/>
<protein>
    <recommendedName>
        <fullName evidence="1">Calmodulin</fullName>
    </recommendedName>
</protein>
<dbReference type="InterPro" id="IPR011992">
    <property type="entry name" value="EF-hand-dom_pair"/>
</dbReference>
<dbReference type="PROSITE" id="PS00018">
    <property type="entry name" value="EF_HAND_1"/>
    <property type="match status" value="3"/>
</dbReference>
<dbReference type="Pfam" id="PF13499">
    <property type="entry name" value="EF-hand_7"/>
    <property type="match status" value="1"/>
</dbReference>
<evidence type="ECO:0000313" key="5">
    <source>
        <dbReference type="EMBL" id="GMI12857.1"/>
    </source>
</evidence>
<dbReference type="Pfam" id="PF00036">
    <property type="entry name" value="EF-hand_1"/>
    <property type="match status" value="1"/>
</dbReference>
<accession>A0A9W7KV64</accession>
<reference evidence="5" key="1">
    <citation type="submission" date="2022-07" db="EMBL/GenBank/DDBJ databases">
        <title>Genome analysis of Parmales, a sister group of diatoms, reveals the evolutionary specialization of diatoms from phago-mixotrophs to photoautotrophs.</title>
        <authorList>
            <person name="Ban H."/>
            <person name="Sato S."/>
            <person name="Yoshikawa S."/>
            <person name="Kazumasa Y."/>
            <person name="Nakamura Y."/>
            <person name="Ichinomiya M."/>
            <person name="Saitoh K."/>
            <person name="Sato N."/>
            <person name="Blanc-Mathieu R."/>
            <person name="Endo H."/>
            <person name="Kuwata A."/>
            <person name="Ogata H."/>
        </authorList>
    </citation>
    <scope>NUCLEOTIDE SEQUENCE</scope>
</reference>
<dbReference type="Gene3D" id="1.10.238.10">
    <property type="entry name" value="EF-hand"/>
    <property type="match status" value="2"/>
</dbReference>
<evidence type="ECO:0000256" key="1">
    <source>
        <dbReference type="ARBA" id="ARBA00020786"/>
    </source>
</evidence>
<dbReference type="CDD" id="cd00051">
    <property type="entry name" value="EFh"/>
    <property type="match status" value="2"/>
</dbReference>
<keyword evidence="2" id="KW-0677">Repeat</keyword>
<keyword evidence="6" id="KW-1185">Reference proteome</keyword>
<dbReference type="AlphaFoldDB" id="A0A9W7KV64"/>
<organism evidence="5 6">
    <name type="scientific">Triparma retinervis</name>
    <dbReference type="NCBI Taxonomy" id="2557542"/>
    <lineage>
        <taxon>Eukaryota</taxon>
        <taxon>Sar</taxon>
        <taxon>Stramenopiles</taxon>
        <taxon>Ochrophyta</taxon>
        <taxon>Bolidophyceae</taxon>
        <taxon>Parmales</taxon>
        <taxon>Triparmaceae</taxon>
        <taxon>Triparma</taxon>
    </lineage>
</organism>
<comment type="caution">
    <text evidence="5">The sequence shown here is derived from an EMBL/GenBank/DDBJ whole genome shotgun (WGS) entry which is preliminary data.</text>
</comment>
<dbReference type="Proteomes" id="UP001165082">
    <property type="component" value="Unassembled WGS sequence"/>
</dbReference>
<keyword evidence="3" id="KW-0106">Calcium</keyword>
<dbReference type="InterPro" id="IPR018247">
    <property type="entry name" value="EF_Hand_1_Ca_BS"/>
</dbReference>
<dbReference type="PROSITE" id="PS50222">
    <property type="entry name" value="EF_HAND_2"/>
    <property type="match status" value="3"/>
</dbReference>
<sequence>MRTLGQNVTEADLKEMIAEVDADNSGELDFPEFLTMMVRKVRGVDIQLEIESAFASFDEDGSGTIDSTELQHILSQIDDKLTKADINAMISEADIDGDGQINYTEFANMLIQK</sequence>
<dbReference type="PANTHER" id="PTHR23048">
    <property type="entry name" value="MYOSIN LIGHT CHAIN 1, 3"/>
    <property type="match status" value="1"/>
</dbReference>
<dbReference type="OrthoDB" id="26525at2759"/>
<feature type="domain" description="EF-hand" evidence="4">
    <location>
        <begin position="8"/>
        <end position="43"/>
    </location>
</feature>
<dbReference type="PANTHER" id="PTHR23048:SF0">
    <property type="entry name" value="CALMODULIN LIKE 3"/>
    <property type="match status" value="1"/>
</dbReference>
<evidence type="ECO:0000256" key="2">
    <source>
        <dbReference type="ARBA" id="ARBA00022737"/>
    </source>
</evidence>
<evidence type="ECO:0000259" key="4">
    <source>
        <dbReference type="PROSITE" id="PS50222"/>
    </source>
</evidence>
<evidence type="ECO:0000256" key="3">
    <source>
        <dbReference type="ARBA" id="ARBA00022837"/>
    </source>
</evidence>
<feature type="domain" description="EF-hand" evidence="4">
    <location>
        <begin position="45"/>
        <end position="80"/>
    </location>
</feature>
<dbReference type="SUPFAM" id="SSF47473">
    <property type="entry name" value="EF-hand"/>
    <property type="match status" value="1"/>
</dbReference>
<dbReference type="SMART" id="SM00054">
    <property type="entry name" value="EFh"/>
    <property type="match status" value="3"/>
</dbReference>
<dbReference type="FunFam" id="1.10.238.10:FF:000527">
    <property type="entry name" value="Calmodulin-3"/>
    <property type="match status" value="1"/>
</dbReference>
<dbReference type="GO" id="GO:0005509">
    <property type="term" value="F:calcium ion binding"/>
    <property type="evidence" value="ECO:0007669"/>
    <property type="project" value="InterPro"/>
</dbReference>
<name>A0A9W7KV64_9STRA</name>
<dbReference type="GO" id="GO:0016460">
    <property type="term" value="C:myosin II complex"/>
    <property type="evidence" value="ECO:0007669"/>
    <property type="project" value="TreeGrafter"/>
</dbReference>
<feature type="domain" description="EF-hand" evidence="4">
    <location>
        <begin position="81"/>
        <end position="113"/>
    </location>
</feature>
<dbReference type="InterPro" id="IPR002048">
    <property type="entry name" value="EF_hand_dom"/>
</dbReference>
<dbReference type="InterPro" id="IPR050230">
    <property type="entry name" value="CALM/Myosin/TropC-like"/>
</dbReference>
<gene>
    <name evidence="5" type="ORF">TrRE_jg9429</name>
</gene>
<evidence type="ECO:0000313" key="6">
    <source>
        <dbReference type="Proteomes" id="UP001165082"/>
    </source>
</evidence>
<dbReference type="EMBL" id="BRXZ01000498">
    <property type="protein sequence ID" value="GMI12857.1"/>
    <property type="molecule type" value="Genomic_DNA"/>
</dbReference>